<dbReference type="SMART" id="SM01208">
    <property type="entry name" value="G5"/>
    <property type="match status" value="1"/>
</dbReference>
<dbReference type="PANTHER" id="PTHR35788">
    <property type="entry name" value="EXPORTED PROTEIN-RELATED"/>
    <property type="match status" value="1"/>
</dbReference>
<accession>A0A2T2WD03</accession>
<feature type="domain" description="G5" evidence="2">
    <location>
        <begin position="198"/>
        <end position="276"/>
    </location>
</feature>
<dbReference type="PROSITE" id="PS51109">
    <property type="entry name" value="G5"/>
    <property type="match status" value="1"/>
</dbReference>
<dbReference type="PANTHER" id="PTHR35788:SF1">
    <property type="entry name" value="EXPORTED PROTEIN"/>
    <property type="match status" value="1"/>
</dbReference>
<dbReference type="Pfam" id="PF07501">
    <property type="entry name" value="G5"/>
    <property type="match status" value="1"/>
</dbReference>
<dbReference type="AlphaFoldDB" id="A0A2T2WD03"/>
<keyword evidence="1" id="KW-0732">Signal</keyword>
<dbReference type="InterPro" id="IPR011098">
    <property type="entry name" value="G5_dom"/>
</dbReference>
<evidence type="ECO:0000313" key="3">
    <source>
        <dbReference type="EMBL" id="PSR20099.1"/>
    </source>
</evidence>
<organism evidence="3 4">
    <name type="scientific">Sulfobacillus acidophilus</name>
    <dbReference type="NCBI Taxonomy" id="53633"/>
    <lineage>
        <taxon>Bacteria</taxon>
        <taxon>Bacillati</taxon>
        <taxon>Bacillota</taxon>
        <taxon>Clostridia</taxon>
        <taxon>Eubacteriales</taxon>
        <taxon>Clostridiales Family XVII. Incertae Sedis</taxon>
        <taxon>Sulfobacillus</taxon>
    </lineage>
</organism>
<name>A0A2T2WD03_9FIRM</name>
<dbReference type="InterPro" id="IPR052913">
    <property type="entry name" value="Glycopeptide_resist_protein"/>
</dbReference>
<evidence type="ECO:0000313" key="4">
    <source>
        <dbReference type="Proteomes" id="UP000241848"/>
    </source>
</evidence>
<dbReference type="Pfam" id="PF04294">
    <property type="entry name" value="VanW"/>
    <property type="match status" value="1"/>
</dbReference>
<dbReference type="Proteomes" id="UP000241848">
    <property type="component" value="Unassembled WGS sequence"/>
</dbReference>
<proteinExistence type="predicted"/>
<reference evidence="3 4" key="1">
    <citation type="journal article" date="2014" name="BMC Genomics">
        <title>Comparison of environmental and isolate Sulfobacillus genomes reveals diverse carbon, sulfur, nitrogen, and hydrogen metabolisms.</title>
        <authorList>
            <person name="Justice N.B."/>
            <person name="Norman A."/>
            <person name="Brown C.T."/>
            <person name="Singh A."/>
            <person name="Thomas B.C."/>
            <person name="Banfield J.F."/>
        </authorList>
    </citation>
    <scope>NUCLEOTIDE SEQUENCE [LARGE SCALE GENOMIC DNA]</scope>
    <source>
        <strain evidence="3">AMDSBA3</strain>
    </source>
</reference>
<dbReference type="EMBL" id="PXYV01000087">
    <property type="protein sequence ID" value="PSR20099.1"/>
    <property type="molecule type" value="Genomic_DNA"/>
</dbReference>
<gene>
    <name evidence="3" type="ORF">C7B45_16545</name>
</gene>
<sequence>MWLLLMGLMTGPQWVQPVQARGDAREAYARSTPLAPVVINGRGVADRLPYRLATRTTNYFHATPSQAKNIELVATRLNGAVVSAGQIFSYYRQVGPYTQANGYGWGRMFVGDRIVPSIGGGVCQGSSTLYSALLRTGLPIVERHQHGLTVPYLPPGEDATVAEDYLNFRFRNNQSTPILITAAASQRHLTVSIWGARPGPEIVVEHQILDEYPFRTITRTNPRLQPGQTVIEAPGQVGVRVKNWLEIKTAHGTEIKNLGIDTYRASPRIVEVGPAKNSF</sequence>
<dbReference type="InterPro" id="IPR007391">
    <property type="entry name" value="Vancomycin_resist_VanW"/>
</dbReference>
<dbReference type="Gene3D" id="2.20.230.10">
    <property type="entry name" value="Resuscitation-promoting factor rpfb"/>
    <property type="match status" value="1"/>
</dbReference>
<evidence type="ECO:0000259" key="2">
    <source>
        <dbReference type="PROSITE" id="PS51109"/>
    </source>
</evidence>
<comment type="caution">
    <text evidence="3">The sequence shown here is derived from an EMBL/GenBank/DDBJ whole genome shotgun (WGS) entry which is preliminary data.</text>
</comment>
<protein>
    <submittedName>
        <fullName evidence="3">Vanomycin resistance protein VanB</fullName>
    </submittedName>
</protein>
<evidence type="ECO:0000256" key="1">
    <source>
        <dbReference type="ARBA" id="ARBA00022729"/>
    </source>
</evidence>